<organism evidence="14">
    <name type="scientific">bioreactor metagenome</name>
    <dbReference type="NCBI Taxonomy" id="1076179"/>
    <lineage>
        <taxon>unclassified sequences</taxon>
        <taxon>metagenomes</taxon>
        <taxon>ecological metagenomes</taxon>
    </lineage>
</organism>
<gene>
    <name evidence="14" type="primary">cca_23</name>
    <name evidence="14" type="ORF">SDC9_69413</name>
</gene>
<evidence type="ECO:0000259" key="11">
    <source>
        <dbReference type="Pfam" id="PF01743"/>
    </source>
</evidence>
<evidence type="ECO:0000259" key="12">
    <source>
        <dbReference type="Pfam" id="PF01966"/>
    </source>
</evidence>
<dbReference type="InterPro" id="IPR006674">
    <property type="entry name" value="HD_domain"/>
</dbReference>
<evidence type="ECO:0000256" key="7">
    <source>
        <dbReference type="ARBA" id="ARBA00022800"/>
    </source>
</evidence>
<comment type="caution">
    <text evidence="14">The sequence shown here is derived from an EMBL/GenBank/DDBJ whole genome shotgun (WGS) entry which is preliminary data.</text>
</comment>
<dbReference type="Gene3D" id="3.30.460.10">
    <property type="entry name" value="Beta Polymerase, domain 2"/>
    <property type="match status" value="1"/>
</dbReference>
<keyword evidence="8" id="KW-0067">ATP-binding</keyword>
<feature type="domain" description="tRNA nucleotidyltransferase/poly(A) polymerase RNA and SrmB- binding" evidence="13">
    <location>
        <begin position="154"/>
        <end position="214"/>
    </location>
</feature>
<keyword evidence="5" id="KW-0479">Metal-binding</keyword>
<dbReference type="GO" id="GO:0046872">
    <property type="term" value="F:metal ion binding"/>
    <property type="evidence" value="ECO:0007669"/>
    <property type="project" value="UniProtKB-KW"/>
</dbReference>
<evidence type="ECO:0000256" key="9">
    <source>
        <dbReference type="ARBA" id="ARBA00022842"/>
    </source>
</evidence>
<keyword evidence="2 14" id="KW-0808">Transferase</keyword>
<dbReference type="SUPFAM" id="SSF81891">
    <property type="entry name" value="Poly A polymerase C-terminal region-like"/>
    <property type="match status" value="1"/>
</dbReference>
<evidence type="ECO:0000256" key="8">
    <source>
        <dbReference type="ARBA" id="ARBA00022840"/>
    </source>
</evidence>
<keyword evidence="4 14" id="KW-0548">Nucleotidyltransferase</keyword>
<reference evidence="14" key="1">
    <citation type="submission" date="2019-08" db="EMBL/GenBank/DDBJ databases">
        <authorList>
            <person name="Kucharzyk K."/>
            <person name="Murdoch R.W."/>
            <person name="Higgins S."/>
            <person name="Loffler F."/>
        </authorList>
    </citation>
    <scope>NUCLEOTIDE SEQUENCE</scope>
</reference>
<dbReference type="GO" id="GO:0003723">
    <property type="term" value="F:RNA binding"/>
    <property type="evidence" value="ECO:0007669"/>
    <property type="project" value="UniProtKB-KW"/>
</dbReference>
<dbReference type="GO" id="GO:0004810">
    <property type="term" value="F:CCA tRNA nucleotidyltransferase activity"/>
    <property type="evidence" value="ECO:0007669"/>
    <property type="project" value="UniProtKB-EC"/>
</dbReference>
<evidence type="ECO:0000256" key="3">
    <source>
        <dbReference type="ARBA" id="ARBA00022694"/>
    </source>
</evidence>
<feature type="domain" description="HD" evidence="12">
    <location>
        <begin position="232"/>
        <end position="326"/>
    </location>
</feature>
<proteinExistence type="predicted"/>
<sequence>MIRLKEHGFSSYKVGGFVRDYLLGHKNSDIDIATSATAEEMLQLFDDMKVKKAGQRFGVLIIDGIEVATFRGEQYLIQGKPQVFPVKTFEEDASRRDFTINAMAMDLDGNLLDPFHGVEDLKEKRIRAVGIADTRFEEDPIRIVRGIGLAARLGFEIEEETWLAMKRCTGMLQHVPPERIGKEMQKMCQSACLSTGLHLMEQVGLVSVILPLLEHLPNTEQNPKYHHLNAWMHTLAVIQYIEKLSPLVRTDDLIWAAMFHDAGKGLPGIRAYHLRSQQPSDHGHDEKSVEIAEETLTHWAIHKNTKQRVLLLIRYHMSMPKALTAEELLRFLRFLCQDWAQIDTFRRFLDQLFWLKMADLHGKDPKNIHQDQELLSEMWRRMRVLLHRIPLYREQTSIRAEDFEEEGEELGIRLRYELRQIQEALLQKEDWEDVFLQRKEV</sequence>
<dbReference type="InterPro" id="IPR032828">
    <property type="entry name" value="PolyA_RNA-bd"/>
</dbReference>
<keyword evidence="6" id="KW-0547">Nucleotide-binding</keyword>
<dbReference type="EMBL" id="VSSQ01003924">
    <property type="protein sequence ID" value="MPM22952.1"/>
    <property type="molecule type" value="Genomic_DNA"/>
</dbReference>
<evidence type="ECO:0000256" key="4">
    <source>
        <dbReference type="ARBA" id="ARBA00022695"/>
    </source>
</evidence>
<evidence type="ECO:0000259" key="13">
    <source>
        <dbReference type="Pfam" id="PF12627"/>
    </source>
</evidence>
<dbReference type="InterPro" id="IPR043519">
    <property type="entry name" value="NT_sf"/>
</dbReference>
<dbReference type="CDD" id="cd00077">
    <property type="entry name" value="HDc"/>
    <property type="match status" value="1"/>
</dbReference>
<dbReference type="InterPro" id="IPR050124">
    <property type="entry name" value="tRNA_CCA-adding_enzyme"/>
</dbReference>
<keyword evidence="7" id="KW-0692">RNA repair</keyword>
<protein>
    <submittedName>
        <fullName evidence="14">CCA-adding enzyme</fullName>
        <ecNumber evidence="14">2.7.7.72</ecNumber>
    </submittedName>
</protein>
<dbReference type="Gene3D" id="1.10.3090.10">
    <property type="entry name" value="cca-adding enzyme, domain 2"/>
    <property type="match status" value="1"/>
</dbReference>
<dbReference type="CDD" id="cd05398">
    <property type="entry name" value="NT_ClassII-CCAase"/>
    <property type="match status" value="1"/>
</dbReference>
<evidence type="ECO:0000256" key="6">
    <source>
        <dbReference type="ARBA" id="ARBA00022741"/>
    </source>
</evidence>
<keyword evidence="3" id="KW-0819">tRNA processing</keyword>
<evidence type="ECO:0000313" key="14">
    <source>
        <dbReference type="EMBL" id="MPM22952.1"/>
    </source>
</evidence>
<evidence type="ECO:0000256" key="1">
    <source>
        <dbReference type="ARBA" id="ARBA00001946"/>
    </source>
</evidence>
<dbReference type="Pfam" id="PF01966">
    <property type="entry name" value="HD"/>
    <property type="match status" value="1"/>
</dbReference>
<name>A0A644Y325_9ZZZZ</name>
<dbReference type="GO" id="GO:0042245">
    <property type="term" value="P:RNA repair"/>
    <property type="evidence" value="ECO:0007669"/>
    <property type="project" value="UniProtKB-KW"/>
</dbReference>
<evidence type="ECO:0000256" key="5">
    <source>
        <dbReference type="ARBA" id="ARBA00022723"/>
    </source>
</evidence>
<dbReference type="GO" id="GO:0008033">
    <property type="term" value="P:tRNA processing"/>
    <property type="evidence" value="ECO:0007669"/>
    <property type="project" value="UniProtKB-KW"/>
</dbReference>
<feature type="domain" description="Poly A polymerase head" evidence="11">
    <location>
        <begin position="12"/>
        <end position="127"/>
    </location>
</feature>
<dbReference type="SUPFAM" id="SSF81301">
    <property type="entry name" value="Nucleotidyltransferase"/>
    <property type="match status" value="1"/>
</dbReference>
<dbReference type="PANTHER" id="PTHR47545">
    <property type="entry name" value="MULTIFUNCTIONAL CCA PROTEIN"/>
    <property type="match status" value="1"/>
</dbReference>
<evidence type="ECO:0000256" key="2">
    <source>
        <dbReference type="ARBA" id="ARBA00022679"/>
    </source>
</evidence>
<evidence type="ECO:0000256" key="10">
    <source>
        <dbReference type="ARBA" id="ARBA00022884"/>
    </source>
</evidence>
<accession>A0A644Y325</accession>
<dbReference type="EC" id="2.7.7.72" evidence="14"/>
<dbReference type="Pfam" id="PF01743">
    <property type="entry name" value="PolyA_pol"/>
    <property type="match status" value="1"/>
</dbReference>
<dbReference type="InterPro" id="IPR003607">
    <property type="entry name" value="HD/PDEase_dom"/>
</dbReference>
<dbReference type="GO" id="GO:0005524">
    <property type="term" value="F:ATP binding"/>
    <property type="evidence" value="ECO:0007669"/>
    <property type="project" value="UniProtKB-KW"/>
</dbReference>
<dbReference type="AlphaFoldDB" id="A0A644Y325"/>
<keyword evidence="9" id="KW-0460">Magnesium</keyword>
<dbReference type="PANTHER" id="PTHR47545:SF1">
    <property type="entry name" value="MULTIFUNCTIONAL CCA PROTEIN"/>
    <property type="match status" value="1"/>
</dbReference>
<dbReference type="Pfam" id="PF12627">
    <property type="entry name" value="PolyA_pol_RNAbd"/>
    <property type="match status" value="1"/>
</dbReference>
<keyword evidence="10" id="KW-0694">RNA-binding</keyword>
<comment type="cofactor">
    <cofactor evidence="1">
        <name>Mg(2+)</name>
        <dbReference type="ChEBI" id="CHEBI:18420"/>
    </cofactor>
</comment>
<dbReference type="InterPro" id="IPR002646">
    <property type="entry name" value="PolA_pol_head_dom"/>
</dbReference>